<dbReference type="Proteomes" id="UP000307999">
    <property type="component" value="Unassembled WGS sequence"/>
</dbReference>
<dbReference type="InterPro" id="IPR043165">
    <property type="entry name" value="TruD_insert_sf"/>
</dbReference>
<dbReference type="InterPro" id="IPR042214">
    <property type="entry name" value="TruD_catalytic"/>
</dbReference>
<dbReference type="GO" id="GO:0005829">
    <property type="term" value="C:cytosol"/>
    <property type="evidence" value="ECO:0007669"/>
    <property type="project" value="TreeGrafter"/>
</dbReference>
<accession>A0A4U1B7G7</accession>
<comment type="catalytic activity">
    <reaction evidence="4">
        <text>uridine(13) in tRNA = pseudouridine(13) in tRNA</text>
        <dbReference type="Rhea" id="RHEA:42540"/>
        <dbReference type="Rhea" id="RHEA-COMP:10105"/>
        <dbReference type="Rhea" id="RHEA-COMP:10106"/>
        <dbReference type="ChEBI" id="CHEBI:65314"/>
        <dbReference type="ChEBI" id="CHEBI:65315"/>
        <dbReference type="EC" id="5.4.99.27"/>
    </reaction>
</comment>
<organism evidence="6 7">
    <name type="scientific">Thalassotalea mangrovi</name>
    <dbReference type="NCBI Taxonomy" id="2572245"/>
    <lineage>
        <taxon>Bacteria</taxon>
        <taxon>Pseudomonadati</taxon>
        <taxon>Pseudomonadota</taxon>
        <taxon>Gammaproteobacteria</taxon>
        <taxon>Alteromonadales</taxon>
        <taxon>Colwelliaceae</taxon>
        <taxon>Thalassotalea</taxon>
    </lineage>
</organism>
<dbReference type="AlphaFoldDB" id="A0A4U1B7G7"/>
<dbReference type="InterPro" id="IPR020119">
    <property type="entry name" value="PsdUridine_synth_TruD_CS"/>
</dbReference>
<keyword evidence="3 4" id="KW-0413">Isomerase</keyword>
<dbReference type="PANTHER" id="PTHR47811:SF1">
    <property type="entry name" value="TRNA PSEUDOURIDINE SYNTHASE D"/>
    <property type="match status" value="1"/>
</dbReference>
<evidence type="ECO:0000256" key="4">
    <source>
        <dbReference type="HAMAP-Rule" id="MF_01082"/>
    </source>
</evidence>
<dbReference type="HAMAP" id="MF_01082">
    <property type="entry name" value="TruD"/>
    <property type="match status" value="1"/>
</dbReference>
<protein>
    <recommendedName>
        <fullName evidence="4">tRNA pseudouridine synthase D</fullName>
        <ecNumber evidence="4">5.4.99.27</ecNumber>
    </recommendedName>
    <alternativeName>
        <fullName evidence="4">tRNA pseudouridine(13) synthase</fullName>
    </alternativeName>
    <alternativeName>
        <fullName evidence="4">tRNA pseudouridylate synthase D</fullName>
    </alternativeName>
    <alternativeName>
        <fullName evidence="4">tRNA-uridine isomerase D</fullName>
    </alternativeName>
</protein>
<dbReference type="GO" id="GO:0160150">
    <property type="term" value="F:tRNA pseudouridine(13) synthase activity"/>
    <property type="evidence" value="ECO:0007669"/>
    <property type="project" value="UniProtKB-EC"/>
</dbReference>
<dbReference type="InterPro" id="IPR020103">
    <property type="entry name" value="PsdUridine_synth_cat_dom_sf"/>
</dbReference>
<keyword evidence="7" id="KW-1185">Reference proteome</keyword>
<dbReference type="Gene3D" id="3.30.2350.20">
    <property type="entry name" value="TruD, catalytic domain"/>
    <property type="match status" value="1"/>
</dbReference>
<proteinExistence type="inferred from homology"/>
<evidence type="ECO:0000259" key="5">
    <source>
        <dbReference type="PROSITE" id="PS50984"/>
    </source>
</evidence>
<dbReference type="GO" id="GO:0003723">
    <property type="term" value="F:RNA binding"/>
    <property type="evidence" value="ECO:0007669"/>
    <property type="project" value="InterPro"/>
</dbReference>
<evidence type="ECO:0000313" key="7">
    <source>
        <dbReference type="Proteomes" id="UP000307999"/>
    </source>
</evidence>
<gene>
    <name evidence="4 6" type="primary">truD</name>
    <name evidence="6" type="ORF">E8M12_05910</name>
</gene>
<dbReference type="Gene3D" id="3.30.2340.10">
    <property type="entry name" value="TruD, insertion domain"/>
    <property type="match status" value="1"/>
</dbReference>
<evidence type="ECO:0000256" key="1">
    <source>
        <dbReference type="ARBA" id="ARBA00007953"/>
    </source>
</evidence>
<dbReference type="GO" id="GO:0031119">
    <property type="term" value="P:tRNA pseudouridine synthesis"/>
    <property type="evidence" value="ECO:0007669"/>
    <property type="project" value="UniProtKB-UniRule"/>
</dbReference>
<dbReference type="InterPro" id="IPR011760">
    <property type="entry name" value="PsdUridine_synth_TruD_insert"/>
</dbReference>
<dbReference type="InterPro" id="IPR050170">
    <property type="entry name" value="TruD_pseudoU_synthase"/>
</dbReference>
<dbReference type="EMBL" id="SWDB01000010">
    <property type="protein sequence ID" value="TKB46159.1"/>
    <property type="molecule type" value="Genomic_DNA"/>
</dbReference>
<dbReference type="RefSeq" id="WP_136735167.1">
    <property type="nucleotide sequence ID" value="NZ_SWDB01000010.1"/>
</dbReference>
<reference evidence="6 7" key="1">
    <citation type="submission" date="2019-04" db="EMBL/GenBank/DDBJ databases">
        <title>Thalassotalea guangxiensis sp. nov., isolated from sediment of the coastal wetland.</title>
        <authorList>
            <person name="Zheng S."/>
            <person name="Zhang D."/>
        </authorList>
    </citation>
    <scope>NUCLEOTIDE SEQUENCE [LARGE SCALE GENOMIC DNA]</scope>
    <source>
        <strain evidence="6 7">ZS-4</strain>
    </source>
</reference>
<dbReference type="PROSITE" id="PS01268">
    <property type="entry name" value="UPF0024"/>
    <property type="match status" value="1"/>
</dbReference>
<feature type="active site" description="Nucleophile" evidence="4">
    <location>
        <position position="78"/>
    </location>
</feature>
<comment type="similarity">
    <text evidence="1 4">Belongs to the pseudouridine synthase TruD family.</text>
</comment>
<feature type="domain" description="TRUD" evidence="5">
    <location>
        <begin position="153"/>
        <end position="304"/>
    </location>
</feature>
<evidence type="ECO:0000256" key="3">
    <source>
        <dbReference type="ARBA" id="ARBA00023235"/>
    </source>
</evidence>
<dbReference type="CDD" id="cd02575">
    <property type="entry name" value="PseudoU_synth_EcTruD"/>
    <property type="match status" value="1"/>
</dbReference>
<comment type="function">
    <text evidence="4">Responsible for synthesis of pseudouridine from uracil-13 in transfer RNAs.</text>
</comment>
<dbReference type="PANTHER" id="PTHR47811">
    <property type="entry name" value="TRNA PSEUDOURIDINE SYNTHASE D"/>
    <property type="match status" value="1"/>
</dbReference>
<evidence type="ECO:0000313" key="6">
    <source>
        <dbReference type="EMBL" id="TKB46159.1"/>
    </source>
</evidence>
<dbReference type="SUPFAM" id="SSF55120">
    <property type="entry name" value="Pseudouridine synthase"/>
    <property type="match status" value="1"/>
</dbReference>
<dbReference type="PROSITE" id="PS50984">
    <property type="entry name" value="TRUD"/>
    <property type="match status" value="1"/>
</dbReference>
<evidence type="ECO:0000256" key="2">
    <source>
        <dbReference type="ARBA" id="ARBA00022694"/>
    </source>
</evidence>
<dbReference type="OrthoDB" id="1550679at2"/>
<dbReference type="NCBIfam" id="TIGR00094">
    <property type="entry name" value="tRNA_TruD_broad"/>
    <property type="match status" value="1"/>
</dbReference>
<name>A0A4U1B7G7_9GAMM</name>
<dbReference type="InterPro" id="IPR001656">
    <property type="entry name" value="PsdUridine_synth_TruD"/>
</dbReference>
<sequence length="354" mass="40010">MTDTLAYLYQTPQATGVIREQMADFKVFEILPFQFSGEGEHLILHIRKTGANTTFVARQLARYFKVKDMQVSYAGLKDRNAVTEQYFSIHLPGKPNDDISDLKIDGVEVLSHTRHNKKLKTGALAGNRFELTLRHVTDTDDLQKRWQQVCATGVPNYFGEQRFGINGNNLTKAAEMFAGAKVKDKKKRGFYLSAVRSYLFNQLVQQRIEQQGFDKVQVGDVMMMAGSQSVFLVEELNEALTDDILDRFNRHDIDITAAMWGRGEPMSSGATGEQERGLAEQFNDYCQGLEAFGLKQERRRIRLMPSNPDMQINGDTVTLTFSLPAGSFATTILRELLQYRDASEQLRNQGDSPA</sequence>
<comment type="caution">
    <text evidence="6">The sequence shown here is derived from an EMBL/GenBank/DDBJ whole genome shotgun (WGS) entry which is preliminary data.</text>
</comment>
<keyword evidence="2 4" id="KW-0819">tRNA processing</keyword>
<dbReference type="Pfam" id="PF01142">
    <property type="entry name" value="TruD"/>
    <property type="match status" value="2"/>
</dbReference>
<dbReference type="EC" id="5.4.99.27" evidence="4"/>